<keyword evidence="3 8" id="KW-0489">Methyltransferase</keyword>
<evidence type="ECO:0000313" key="8">
    <source>
        <dbReference type="EMBL" id="PYE80802.1"/>
    </source>
</evidence>
<name>A0A318SRD2_9RHOB</name>
<feature type="binding site" evidence="7">
    <location>
        <position position="18"/>
    </location>
    <ligand>
        <name>S-adenosyl-L-methionine</name>
        <dbReference type="ChEBI" id="CHEBI:59789"/>
    </ligand>
</feature>
<dbReference type="GO" id="GO:0043565">
    <property type="term" value="F:sequence-specific DNA binding"/>
    <property type="evidence" value="ECO:0007669"/>
    <property type="project" value="TreeGrafter"/>
</dbReference>
<feature type="binding site" evidence="7">
    <location>
        <position position="66"/>
    </location>
    <ligand>
        <name>S-adenosyl-L-methionine</name>
        <dbReference type="ChEBI" id="CHEBI:59789"/>
    </ligand>
</feature>
<dbReference type="InterPro" id="IPR023095">
    <property type="entry name" value="Ade_MeTrfase_dom_2"/>
</dbReference>
<evidence type="ECO:0000256" key="6">
    <source>
        <dbReference type="ARBA" id="ARBA00047942"/>
    </source>
</evidence>
<organism evidence="8 9">
    <name type="scientific">Pseudoroseicyclus aestuarii</name>
    <dbReference type="NCBI Taxonomy" id="1795041"/>
    <lineage>
        <taxon>Bacteria</taxon>
        <taxon>Pseudomonadati</taxon>
        <taxon>Pseudomonadota</taxon>
        <taxon>Alphaproteobacteria</taxon>
        <taxon>Rhodobacterales</taxon>
        <taxon>Paracoccaceae</taxon>
        <taxon>Pseudoroseicyclus</taxon>
    </lineage>
</organism>
<dbReference type="PIRSF" id="PIRSF000398">
    <property type="entry name" value="M_m6A_EcoRV"/>
    <property type="match status" value="1"/>
</dbReference>
<dbReference type="InterPro" id="IPR029063">
    <property type="entry name" value="SAM-dependent_MTases_sf"/>
</dbReference>
<dbReference type="RefSeq" id="WP_110815694.1">
    <property type="nucleotide sequence ID" value="NZ_QJTE01000011.1"/>
</dbReference>
<protein>
    <recommendedName>
        <fullName evidence="2">site-specific DNA-methyltransferase (adenine-specific)</fullName>
        <ecNumber evidence="2">2.1.1.72</ecNumber>
    </recommendedName>
</protein>
<evidence type="ECO:0000256" key="5">
    <source>
        <dbReference type="ARBA" id="ARBA00022691"/>
    </source>
</evidence>
<dbReference type="InterPro" id="IPR012263">
    <property type="entry name" value="M_m6A_EcoRV"/>
</dbReference>
<feature type="binding site" evidence="7">
    <location>
        <position position="22"/>
    </location>
    <ligand>
        <name>S-adenosyl-L-methionine</name>
        <dbReference type="ChEBI" id="CHEBI:59789"/>
    </ligand>
</feature>
<feature type="binding site" evidence="7">
    <location>
        <position position="189"/>
    </location>
    <ligand>
        <name>S-adenosyl-L-methionine</name>
        <dbReference type="ChEBI" id="CHEBI:59789"/>
    </ligand>
</feature>
<dbReference type="Gene3D" id="3.40.50.150">
    <property type="entry name" value="Vaccinia Virus protein VP39"/>
    <property type="match status" value="1"/>
</dbReference>
<dbReference type="InterPro" id="IPR012327">
    <property type="entry name" value="MeTrfase_D12"/>
</dbReference>
<evidence type="ECO:0000256" key="3">
    <source>
        <dbReference type="ARBA" id="ARBA00022603"/>
    </source>
</evidence>
<dbReference type="OrthoDB" id="9805629at2"/>
<dbReference type="EMBL" id="QJTE01000011">
    <property type="protein sequence ID" value="PYE80802.1"/>
    <property type="molecule type" value="Genomic_DNA"/>
</dbReference>
<keyword evidence="5" id="KW-0949">S-adenosyl-L-methionine</keyword>
<dbReference type="SUPFAM" id="SSF53335">
    <property type="entry name" value="S-adenosyl-L-methionine-dependent methyltransferases"/>
    <property type="match status" value="1"/>
</dbReference>
<evidence type="ECO:0000256" key="2">
    <source>
        <dbReference type="ARBA" id="ARBA00011900"/>
    </source>
</evidence>
<accession>A0A318SRD2</accession>
<comment type="similarity">
    <text evidence="1">Belongs to the N(4)/N(6)-methyltransferase family.</text>
</comment>
<keyword evidence="4" id="KW-0808">Transferase</keyword>
<evidence type="ECO:0000256" key="7">
    <source>
        <dbReference type="PIRSR" id="PIRSR000398-1"/>
    </source>
</evidence>
<comment type="caution">
    <text evidence="8">The sequence shown here is derived from an EMBL/GenBank/DDBJ whole genome shotgun (WGS) entry which is preliminary data.</text>
</comment>
<dbReference type="GO" id="GO:0009007">
    <property type="term" value="F:site-specific DNA-methyltransferase (adenine-specific) activity"/>
    <property type="evidence" value="ECO:0007669"/>
    <property type="project" value="UniProtKB-EC"/>
</dbReference>
<evidence type="ECO:0000256" key="1">
    <source>
        <dbReference type="ARBA" id="ARBA00006594"/>
    </source>
</evidence>
<dbReference type="PANTHER" id="PTHR30481">
    <property type="entry name" value="DNA ADENINE METHYLASE"/>
    <property type="match status" value="1"/>
</dbReference>
<comment type="catalytic activity">
    <reaction evidence="6">
        <text>a 2'-deoxyadenosine in DNA + S-adenosyl-L-methionine = an N(6)-methyl-2'-deoxyadenosine in DNA + S-adenosyl-L-homocysteine + H(+)</text>
        <dbReference type="Rhea" id="RHEA:15197"/>
        <dbReference type="Rhea" id="RHEA-COMP:12418"/>
        <dbReference type="Rhea" id="RHEA-COMP:12419"/>
        <dbReference type="ChEBI" id="CHEBI:15378"/>
        <dbReference type="ChEBI" id="CHEBI:57856"/>
        <dbReference type="ChEBI" id="CHEBI:59789"/>
        <dbReference type="ChEBI" id="CHEBI:90615"/>
        <dbReference type="ChEBI" id="CHEBI:90616"/>
        <dbReference type="EC" id="2.1.1.72"/>
    </reaction>
</comment>
<proteinExistence type="inferred from homology"/>
<dbReference type="GO" id="GO:0006298">
    <property type="term" value="P:mismatch repair"/>
    <property type="evidence" value="ECO:0007669"/>
    <property type="project" value="TreeGrafter"/>
</dbReference>
<reference evidence="8 9" key="1">
    <citation type="submission" date="2018-06" db="EMBL/GenBank/DDBJ databases">
        <title>Genomic Encyclopedia of Type Strains, Phase III (KMG-III): the genomes of soil and plant-associated and newly described type strains.</title>
        <authorList>
            <person name="Whitman W."/>
        </authorList>
    </citation>
    <scope>NUCLEOTIDE SEQUENCE [LARGE SCALE GENOMIC DNA]</scope>
    <source>
        <strain evidence="8 9">CECT 9025</strain>
    </source>
</reference>
<evidence type="ECO:0000313" key="9">
    <source>
        <dbReference type="Proteomes" id="UP000248311"/>
    </source>
</evidence>
<dbReference type="EC" id="2.1.1.72" evidence="2"/>
<sequence length="267" mass="30492">MQTDMFTLCSTVEPVAPWLGGKRNLARRLVSMIDQIPHTLYAEPFIGMGGIFLRRRSRPRAEVINDISRDIATLFRILQRHYPQFLEVLRFQLTTRAEFERLTRVDPTTLTDLERAARFLYLQRTAFGGKATGRSFGIAREQPARFNLTTLEPMLEDVHARLSGVLIECLPWAELLERYDGEGALFYLDPPYWGGEDDYGKAIFARDDFAKIAEALRGLKGRFILSINDVPEIREVFAGFEMEAVQTTYTIAKGEAQTERAELIIHG</sequence>
<evidence type="ECO:0000256" key="4">
    <source>
        <dbReference type="ARBA" id="ARBA00022679"/>
    </source>
</evidence>
<dbReference type="Gene3D" id="1.10.1020.10">
    <property type="entry name" value="Adenine-specific Methyltransferase, Domain 2"/>
    <property type="match status" value="1"/>
</dbReference>
<dbReference type="Pfam" id="PF02086">
    <property type="entry name" value="MethyltransfD12"/>
    <property type="match status" value="1"/>
</dbReference>
<keyword evidence="9" id="KW-1185">Reference proteome</keyword>
<dbReference type="PRINTS" id="PR00505">
    <property type="entry name" value="D12N6MTFRASE"/>
</dbReference>
<dbReference type="GO" id="GO:1904047">
    <property type="term" value="F:S-adenosyl-L-methionine binding"/>
    <property type="evidence" value="ECO:0007669"/>
    <property type="project" value="TreeGrafter"/>
</dbReference>
<dbReference type="GO" id="GO:0009307">
    <property type="term" value="P:DNA restriction-modification system"/>
    <property type="evidence" value="ECO:0007669"/>
    <property type="project" value="InterPro"/>
</dbReference>
<dbReference type="Proteomes" id="UP000248311">
    <property type="component" value="Unassembled WGS sequence"/>
</dbReference>
<gene>
    <name evidence="8" type="ORF">DFP88_11112</name>
</gene>
<dbReference type="PANTHER" id="PTHR30481:SF4">
    <property type="entry name" value="SITE-SPECIFIC DNA-METHYLTRANSFERASE (ADENINE-SPECIFIC)"/>
    <property type="match status" value="1"/>
</dbReference>
<dbReference type="GO" id="GO:0032259">
    <property type="term" value="P:methylation"/>
    <property type="evidence" value="ECO:0007669"/>
    <property type="project" value="UniProtKB-KW"/>
</dbReference>
<dbReference type="AlphaFoldDB" id="A0A318SRD2"/>